<protein>
    <recommendedName>
        <fullName evidence="1">Calcineurin-like phosphoesterase domain-containing protein</fullName>
    </recommendedName>
</protein>
<organism evidence="2">
    <name type="scientific">marine metagenome</name>
    <dbReference type="NCBI Taxonomy" id="408172"/>
    <lineage>
        <taxon>unclassified sequences</taxon>
        <taxon>metagenomes</taxon>
        <taxon>ecological metagenomes</taxon>
    </lineage>
</organism>
<dbReference type="GO" id="GO:0008408">
    <property type="term" value="F:3'-5' exonuclease activity"/>
    <property type="evidence" value="ECO:0007669"/>
    <property type="project" value="InterPro"/>
</dbReference>
<name>A0A382TWR4_9ZZZZ</name>
<dbReference type="PANTHER" id="PTHR30337:SF0">
    <property type="entry name" value="NUCLEASE SBCCD SUBUNIT D"/>
    <property type="match status" value="1"/>
</dbReference>
<dbReference type="Gene3D" id="3.60.21.10">
    <property type="match status" value="1"/>
</dbReference>
<dbReference type="InterPro" id="IPR029052">
    <property type="entry name" value="Metallo-depent_PP-like"/>
</dbReference>
<feature type="non-terminal residue" evidence="2">
    <location>
        <position position="1"/>
    </location>
</feature>
<dbReference type="GO" id="GO:0004519">
    <property type="term" value="F:endonuclease activity"/>
    <property type="evidence" value="ECO:0007669"/>
    <property type="project" value="InterPro"/>
</dbReference>
<dbReference type="EMBL" id="UINC01139550">
    <property type="protein sequence ID" value="SVD26162.1"/>
    <property type="molecule type" value="Genomic_DNA"/>
</dbReference>
<dbReference type="InterPro" id="IPR004843">
    <property type="entry name" value="Calcineurin-like_PHP"/>
</dbReference>
<dbReference type="NCBIfam" id="TIGR00619">
    <property type="entry name" value="sbcd"/>
    <property type="match status" value="1"/>
</dbReference>
<dbReference type="GO" id="GO:0006259">
    <property type="term" value="P:DNA metabolic process"/>
    <property type="evidence" value="ECO:0007669"/>
    <property type="project" value="InterPro"/>
</dbReference>
<evidence type="ECO:0000313" key="2">
    <source>
        <dbReference type="EMBL" id="SVD26162.1"/>
    </source>
</evidence>
<proteinExistence type="predicted"/>
<gene>
    <name evidence="2" type="ORF">METZ01_LOCUS379016</name>
</gene>
<dbReference type="Pfam" id="PF00149">
    <property type="entry name" value="Metallophos"/>
    <property type="match status" value="1"/>
</dbReference>
<feature type="domain" description="Calcineurin-like phosphoesterase" evidence="1">
    <location>
        <begin position="2"/>
        <end position="87"/>
    </location>
</feature>
<dbReference type="InterPro" id="IPR050535">
    <property type="entry name" value="DNA_Repair-Maintenance_Comp"/>
</dbReference>
<dbReference type="InterPro" id="IPR004593">
    <property type="entry name" value="SbcD"/>
</dbReference>
<evidence type="ECO:0000259" key="1">
    <source>
        <dbReference type="Pfam" id="PF00149"/>
    </source>
</evidence>
<dbReference type="AlphaFoldDB" id="A0A382TWR4"/>
<sequence length="195" mass="21021">VRILHTSDWHLGRSFKSVPLLDEQVGFVDQVVDIVDSEGVDLVVVAGDVFDRGFPPSDAVEVWHDALVRIVEAGAQVVAISGNHDQGERIEIPARLTREGVVVRGRREATPVILGFADGPLVVVPIPFLDPFMARELSESEGPATHQSVIEGALTPIREVVRDAPRSLAASHAFVRGGIESESERPLMQVGGAEL</sequence>
<reference evidence="2" key="1">
    <citation type="submission" date="2018-05" db="EMBL/GenBank/DDBJ databases">
        <authorList>
            <person name="Lanie J.A."/>
            <person name="Ng W.-L."/>
            <person name="Kazmierczak K.M."/>
            <person name="Andrzejewski T.M."/>
            <person name="Davidsen T.M."/>
            <person name="Wayne K.J."/>
            <person name="Tettelin H."/>
            <person name="Glass J.I."/>
            <person name="Rusch D."/>
            <person name="Podicherti R."/>
            <person name="Tsui H.-C.T."/>
            <person name="Winkler M.E."/>
        </authorList>
    </citation>
    <scope>NUCLEOTIDE SEQUENCE</scope>
</reference>
<feature type="non-terminal residue" evidence="2">
    <location>
        <position position="195"/>
    </location>
</feature>
<dbReference type="SUPFAM" id="SSF56300">
    <property type="entry name" value="Metallo-dependent phosphatases"/>
    <property type="match status" value="1"/>
</dbReference>
<accession>A0A382TWR4</accession>
<dbReference type="PANTHER" id="PTHR30337">
    <property type="entry name" value="COMPONENT OF ATP-DEPENDENT DSDNA EXONUCLEASE"/>
    <property type="match status" value="1"/>
</dbReference>